<proteinExistence type="inferred from homology"/>
<dbReference type="RefSeq" id="WP_015336833.1">
    <property type="nucleotide sequence ID" value="NZ_AUDB01000007.1"/>
</dbReference>
<keyword evidence="8" id="KW-0408">Iron</keyword>
<keyword evidence="7" id="KW-0560">Oxidoreductase</keyword>
<evidence type="ECO:0000313" key="15">
    <source>
        <dbReference type="EMBL" id="CCO24232.1"/>
    </source>
</evidence>
<evidence type="ECO:0000256" key="12">
    <source>
        <dbReference type="ARBA" id="ARBA00030295"/>
    </source>
</evidence>
<evidence type="ECO:0000256" key="7">
    <source>
        <dbReference type="ARBA" id="ARBA00023002"/>
    </source>
</evidence>
<evidence type="ECO:0000256" key="8">
    <source>
        <dbReference type="ARBA" id="ARBA00023004"/>
    </source>
</evidence>
<comment type="function">
    <text evidence="2">Catalytic subunit of the ferredoxin-thioredoxin reductase (FTR), which catalyzes the two-electron reduction of thioredoxins by the electrons provided by reduced ferredoxin.</text>
</comment>
<evidence type="ECO:0000256" key="1">
    <source>
        <dbReference type="ARBA" id="ARBA00001966"/>
    </source>
</evidence>
<name>L0RDD4_9BACT</name>
<dbReference type="GO" id="GO:0051539">
    <property type="term" value="F:4 iron, 4 sulfur cluster binding"/>
    <property type="evidence" value="ECO:0007669"/>
    <property type="project" value="UniProtKB-KW"/>
</dbReference>
<dbReference type="InterPro" id="IPR036644">
    <property type="entry name" value="FTR_bsu_sf"/>
</dbReference>
<keyword evidence="16" id="KW-1185">Reference proteome</keyword>
<dbReference type="STRING" id="1121451.DESAM_21959"/>
<keyword evidence="10" id="KW-1015">Disulfide bond</keyword>
<evidence type="ECO:0000256" key="14">
    <source>
        <dbReference type="SAM" id="MobiDB-lite"/>
    </source>
</evidence>
<evidence type="ECO:0000256" key="4">
    <source>
        <dbReference type="ARBA" id="ARBA00012358"/>
    </source>
</evidence>
<dbReference type="KEGG" id="dhy:DESAM_21959"/>
<organism evidence="15 16">
    <name type="scientific">Maridesulfovibrio hydrothermalis AM13 = DSM 14728</name>
    <dbReference type="NCBI Taxonomy" id="1121451"/>
    <lineage>
        <taxon>Bacteria</taxon>
        <taxon>Pseudomonadati</taxon>
        <taxon>Thermodesulfobacteriota</taxon>
        <taxon>Desulfovibrionia</taxon>
        <taxon>Desulfovibrionales</taxon>
        <taxon>Desulfovibrionaceae</taxon>
        <taxon>Maridesulfovibrio</taxon>
    </lineage>
</organism>
<dbReference type="InterPro" id="IPR004209">
    <property type="entry name" value="FTR_bsu"/>
</dbReference>
<evidence type="ECO:0000313" key="16">
    <source>
        <dbReference type="Proteomes" id="UP000010808"/>
    </source>
</evidence>
<dbReference type="EC" id="1.8.7.2" evidence="4"/>
<evidence type="ECO:0000256" key="13">
    <source>
        <dbReference type="ARBA" id="ARBA00048150"/>
    </source>
</evidence>
<evidence type="ECO:0000256" key="9">
    <source>
        <dbReference type="ARBA" id="ARBA00023014"/>
    </source>
</evidence>
<keyword evidence="6" id="KW-0479">Metal-binding</keyword>
<dbReference type="PATRIC" id="fig|1121451.3.peg.2191"/>
<dbReference type="Proteomes" id="UP000010808">
    <property type="component" value="Chromosome"/>
</dbReference>
<dbReference type="SUPFAM" id="SSF57662">
    <property type="entry name" value="Ferredoxin thioredoxin reductase (FTR), catalytic beta chain"/>
    <property type="match status" value="1"/>
</dbReference>
<feature type="region of interest" description="Disordered" evidence="14">
    <location>
        <begin position="99"/>
        <end position="129"/>
    </location>
</feature>
<gene>
    <name evidence="15" type="ORF">DESAM_21959</name>
</gene>
<feature type="compositionally biased region" description="Basic and acidic residues" evidence="14">
    <location>
        <begin position="99"/>
        <end position="110"/>
    </location>
</feature>
<dbReference type="Pfam" id="PF02943">
    <property type="entry name" value="FeThRed_B"/>
    <property type="match status" value="1"/>
</dbReference>
<dbReference type="GO" id="GO:0046872">
    <property type="term" value="F:metal ion binding"/>
    <property type="evidence" value="ECO:0007669"/>
    <property type="project" value="UniProtKB-KW"/>
</dbReference>
<keyword evidence="9" id="KW-0411">Iron-sulfur</keyword>
<evidence type="ECO:0000256" key="10">
    <source>
        <dbReference type="ARBA" id="ARBA00023157"/>
    </source>
</evidence>
<dbReference type="Gene3D" id="3.90.460.10">
    <property type="entry name" value="Ferredoxin thioredoxin reductase catalytic beta subunit"/>
    <property type="match status" value="1"/>
</dbReference>
<comment type="catalytic activity">
    <reaction evidence="13">
        <text>[thioredoxin]-disulfide + 2 reduced [2Fe-2S]-[ferredoxin] + 2 H(+) = [thioredoxin]-dithiol + 2 oxidized [2Fe-2S]-[ferredoxin]</text>
        <dbReference type="Rhea" id="RHEA:42336"/>
        <dbReference type="Rhea" id="RHEA-COMP:10000"/>
        <dbReference type="Rhea" id="RHEA-COMP:10001"/>
        <dbReference type="Rhea" id="RHEA-COMP:10698"/>
        <dbReference type="Rhea" id="RHEA-COMP:10700"/>
        <dbReference type="ChEBI" id="CHEBI:15378"/>
        <dbReference type="ChEBI" id="CHEBI:29950"/>
        <dbReference type="ChEBI" id="CHEBI:33737"/>
        <dbReference type="ChEBI" id="CHEBI:33738"/>
        <dbReference type="ChEBI" id="CHEBI:50058"/>
        <dbReference type="EC" id="1.8.7.2"/>
    </reaction>
</comment>
<dbReference type="GO" id="GO:0016730">
    <property type="term" value="F:oxidoreductase activity, acting on iron-sulfur proteins as donors"/>
    <property type="evidence" value="ECO:0007669"/>
    <property type="project" value="InterPro"/>
</dbReference>
<comment type="cofactor">
    <cofactor evidence="1">
        <name>[4Fe-4S] cluster</name>
        <dbReference type="ChEBI" id="CHEBI:49883"/>
    </cofactor>
</comment>
<dbReference type="eggNOG" id="COG4802">
    <property type="taxonomic scope" value="Bacteria"/>
</dbReference>
<dbReference type="EMBL" id="FO203522">
    <property type="protein sequence ID" value="CCO24232.1"/>
    <property type="molecule type" value="Genomic_DNA"/>
</dbReference>
<reference evidence="15 16" key="1">
    <citation type="submission" date="2012-10" db="EMBL/GenBank/DDBJ databases">
        <authorList>
            <person name="Genoscope - CEA"/>
        </authorList>
    </citation>
    <scope>NUCLEOTIDE SEQUENCE [LARGE SCALE GENOMIC DNA]</scope>
    <source>
        <strain evidence="16">AM13 / DSM 14728</strain>
    </source>
</reference>
<evidence type="ECO:0000256" key="2">
    <source>
        <dbReference type="ARBA" id="ARBA00003945"/>
    </source>
</evidence>
<evidence type="ECO:0000256" key="11">
    <source>
        <dbReference type="ARBA" id="ARBA00026011"/>
    </source>
</evidence>
<dbReference type="PANTHER" id="PTHR35113">
    <property type="entry name" value="FERREDOXIN-THIOREDOXIN REDUCTASE CATALYTIC CHAIN, CHLOROPLASTIC"/>
    <property type="match status" value="1"/>
</dbReference>
<comment type="subunit">
    <text evidence="11">Heterodimer of subunit A (variable subunit) and subunit B (catalytic subunit). Heterodimeric FTR forms a complex with ferredoxin and thioredoxin.</text>
</comment>
<evidence type="ECO:0000256" key="5">
    <source>
        <dbReference type="ARBA" id="ARBA00022485"/>
    </source>
</evidence>
<dbReference type="OrthoDB" id="12890at2"/>
<dbReference type="PANTHER" id="PTHR35113:SF1">
    <property type="entry name" value="FERREDOXIN-THIOREDOXIN REDUCTASE CATALYTIC CHAIN, CHLOROPLASTIC"/>
    <property type="match status" value="1"/>
</dbReference>
<dbReference type="AlphaFoldDB" id="L0RDD4"/>
<dbReference type="HOGENOM" id="CLU_139142_0_0_7"/>
<sequence length="129" mass="14747">MSQPTEKSVMLINNYVKKNCKRTGLNLHPMADVSDAVTTGLAMHMDQLKRPLCPCRFYPDKQEAVQERDWLCPCGDMKNYKYCHCMLFVNAEGMPITEHLPEGHEGRETYGEIADPAPERGRRGQHLPK</sequence>
<comment type="similarity">
    <text evidence="3">Belongs to the ferredoxin thioredoxin reductase beta subunit family.</text>
</comment>
<evidence type="ECO:0000256" key="3">
    <source>
        <dbReference type="ARBA" id="ARBA00007941"/>
    </source>
</evidence>
<protein>
    <recommendedName>
        <fullName evidence="4">ferredoxin:thioredoxin reductase</fullName>
        <ecNumber evidence="4">1.8.7.2</ecNumber>
    </recommendedName>
    <alternativeName>
        <fullName evidence="12">Ferredoxin-thioredoxin reductase subunit B</fullName>
    </alternativeName>
</protein>
<evidence type="ECO:0000256" key="6">
    <source>
        <dbReference type="ARBA" id="ARBA00022723"/>
    </source>
</evidence>
<keyword evidence="5" id="KW-0004">4Fe-4S</keyword>
<accession>L0RDD4</accession>